<keyword evidence="3" id="KW-1185">Reference proteome</keyword>
<name>A0ABX6C5E9_9LACO</name>
<organism evidence="2 3">
    <name type="scientific">Latilactobacillus graminis</name>
    <dbReference type="NCBI Taxonomy" id="60519"/>
    <lineage>
        <taxon>Bacteria</taxon>
        <taxon>Bacillati</taxon>
        <taxon>Bacillota</taxon>
        <taxon>Bacilli</taxon>
        <taxon>Lactobacillales</taxon>
        <taxon>Lactobacillaceae</taxon>
        <taxon>Latilactobacillus</taxon>
    </lineage>
</organism>
<accession>A0ABX6C5E9</accession>
<dbReference type="EMBL" id="CP045007">
    <property type="protein sequence ID" value="QFP78806.1"/>
    <property type="molecule type" value="Genomic_DNA"/>
</dbReference>
<feature type="domain" description="DUF927" evidence="1">
    <location>
        <begin position="11"/>
        <end position="246"/>
    </location>
</feature>
<evidence type="ECO:0000259" key="1">
    <source>
        <dbReference type="Pfam" id="PF06048"/>
    </source>
</evidence>
<reference evidence="2 3" key="1">
    <citation type="submission" date="2019-10" db="EMBL/GenBank/DDBJ databases">
        <title>Genome sequencing of Lactobacillus graminis.</title>
        <authorList>
            <person name="Kim K."/>
        </authorList>
    </citation>
    <scope>NUCLEOTIDE SEQUENCE [LARGE SCALE GENOMIC DNA]</scope>
    <source>
        <strain evidence="2 3">LG542</strain>
    </source>
</reference>
<dbReference type="Pfam" id="PF06048">
    <property type="entry name" value="DUF927"/>
    <property type="match status" value="1"/>
</dbReference>
<dbReference type="Proteomes" id="UP000326334">
    <property type="component" value="Chromosome"/>
</dbReference>
<proteinExistence type="predicted"/>
<evidence type="ECO:0000313" key="3">
    <source>
        <dbReference type="Proteomes" id="UP000326334"/>
    </source>
</evidence>
<evidence type="ECO:0000313" key="2">
    <source>
        <dbReference type="EMBL" id="QFP78806.1"/>
    </source>
</evidence>
<sequence>MLFYAGKSGVKAITIPAEQLGSRQIEGLSEFGMDITTKNKNEVNEFLISQRKLLQTDLAYQTIGWSQLNNQTVFAMDKVIVPMIVGSSNVMLDSTQYQLVPQGVHYQLNDKNCPIHNDLSNNVNLKLGLVLGLSAALVPIINRFKPDIGMLIFALKGQSTSGKTTTAQLAASVAGPISGDGSLFNSWMNTQNAVTIKLNNNFGIPLVYDELSVYRGTNITSLLYNISQGLEKARANKNGEIRPQKRWQTVVISTGEQSIIEKSSQNDGILARTLEFEVDH</sequence>
<dbReference type="InterPro" id="IPR009270">
    <property type="entry name" value="DUF927"/>
</dbReference>
<gene>
    <name evidence="2" type="ORF">LG542_00425</name>
</gene>
<protein>
    <submittedName>
        <fullName evidence="2">DUF927 domain-containing protein</fullName>
    </submittedName>
</protein>